<protein>
    <submittedName>
        <fullName evidence="1">Uncharacterized protein</fullName>
    </submittedName>
</protein>
<gene>
    <name evidence="1" type="ORF">J4Q44_G00122660</name>
</gene>
<organism evidence="1 2">
    <name type="scientific">Coregonus suidteri</name>
    <dbReference type="NCBI Taxonomy" id="861788"/>
    <lineage>
        <taxon>Eukaryota</taxon>
        <taxon>Metazoa</taxon>
        <taxon>Chordata</taxon>
        <taxon>Craniata</taxon>
        <taxon>Vertebrata</taxon>
        <taxon>Euteleostomi</taxon>
        <taxon>Actinopterygii</taxon>
        <taxon>Neopterygii</taxon>
        <taxon>Teleostei</taxon>
        <taxon>Protacanthopterygii</taxon>
        <taxon>Salmoniformes</taxon>
        <taxon>Salmonidae</taxon>
        <taxon>Coregoninae</taxon>
        <taxon>Coregonus</taxon>
    </lineage>
</organism>
<name>A0AAN8QYJ4_9TELE</name>
<dbReference type="AlphaFoldDB" id="A0AAN8QYJ4"/>
<evidence type="ECO:0000313" key="1">
    <source>
        <dbReference type="EMBL" id="KAK6316866.1"/>
    </source>
</evidence>
<dbReference type="Proteomes" id="UP001356427">
    <property type="component" value="Unassembled WGS sequence"/>
</dbReference>
<proteinExistence type="predicted"/>
<evidence type="ECO:0000313" key="2">
    <source>
        <dbReference type="Proteomes" id="UP001356427"/>
    </source>
</evidence>
<comment type="caution">
    <text evidence="1">The sequence shown here is derived from an EMBL/GenBank/DDBJ whole genome shotgun (WGS) entry which is preliminary data.</text>
</comment>
<reference evidence="1 2" key="1">
    <citation type="submission" date="2021-04" db="EMBL/GenBank/DDBJ databases">
        <authorList>
            <person name="De Guttry C."/>
            <person name="Zahm M."/>
            <person name="Klopp C."/>
            <person name="Cabau C."/>
            <person name="Louis A."/>
            <person name="Berthelot C."/>
            <person name="Parey E."/>
            <person name="Roest Crollius H."/>
            <person name="Montfort J."/>
            <person name="Robinson-Rechavi M."/>
            <person name="Bucao C."/>
            <person name="Bouchez O."/>
            <person name="Gislard M."/>
            <person name="Lluch J."/>
            <person name="Milhes M."/>
            <person name="Lampietro C."/>
            <person name="Lopez Roques C."/>
            <person name="Donnadieu C."/>
            <person name="Braasch I."/>
            <person name="Desvignes T."/>
            <person name="Postlethwait J."/>
            <person name="Bobe J."/>
            <person name="Wedekind C."/>
            <person name="Guiguen Y."/>
        </authorList>
    </citation>
    <scope>NUCLEOTIDE SEQUENCE [LARGE SCALE GENOMIC DNA]</scope>
    <source>
        <strain evidence="1">Cs_M1</strain>
        <tissue evidence="1">Blood</tissue>
    </source>
</reference>
<sequence length="53" mass="6449">MASFWNGINGTEQNQPPLLWRHNKSEFQAFQQFISFYRYLRGTDTTRDLKMFM</sequence>
<keyword evidence="2" id="KW-1185">Reference proteome</keyword>
<accession>A0AAN8QYJ4</accession>
<dbReference type="EMBL" id="JAGTTL010000010">
    <property type="protein sequence ID" value="KAK6316866.1"/>
    <property type="molecule type" value="Genomic_DNA"/>
</dbReference>